<name>B7J3R5_ACIF2</name>
<dbReference type="InterPro" id="IPR036680">
    <property type="entry name" value="SPOR-like_sf"/>
</dbReference>
<accession>B7J3R5</accession>
<evidence type="ECO:0000256" key="2">
    <source>
        <dbReference type="SAM" id="Phobius"/>
    </source>
</evidence>
<organism evidence="4 5">
    <name type="scientific">Acidithiobacillus ferrooxidans (strain ATCC 23270 / DSM 14882 / CIP 104768 / NCIMB 8455)</name>
    <name type="common">Ferrobacillus ferrooxidans (strain ATCC 23270)</name>
    <dbReference type="NCBI Taxonomy" id="243159"/>
    <lineage>
        <taxon>Bacteria</taxon>
        <taxon>Pseudomonadati</taxon>
        <taxon>Pseudomonadota</taxon>
        <taxon>Acidithiobacillia</taxon>
        <taxon>Acidithiobacillales</taxon>
        <taxon>Acidithiobacillaceae</taxon>
        <taxon>Acidithiobacillus</taxon>
    </lineage>
</organism>
<reference evidence="4 5" key="1">
    <citation type="journal article" date="2008" name="BMC Genomics">
        <title>Acidithiobacillus ferrooxidans metabolism: from genome sequence to industrial applications.</title>
        <authorList>
            <person name="Valdes J."/>
            <person name="Pedroso I."/>
            <person name="Quatrini R."/>
            <person name="Dodson R.J."/>
            <person name="Tettelin H."/>
            <person name="Blake R.II."/>
            <person name="Eisen J.A."/>
            <person name="Holmes D.S."/>
        </authorList>
    </citation>
    <scope>NUCLEOTIDE SEQUENCE [LARGE SCALE GENOMIC DNA]</scope>
    <source>
        <strain evidence="5">ATCC 23270 / DSM 14882 / CIP 104768 / NCIMB 8455</strain>
    </source>
</reference>
<dbReference type="InterPro" id="IPR007730">
    <property type="entry name" value="SPOR-like_dom"/>
</dbReference>
<dbReference type="Proteomes" id="UP000001362">
    <property type="component" value="Chromosome"/>
</dbReference>
<feature type="region of interest" description="Disordered" evidence="1">
    <location>
        <begin position="90"/>
        <end position="129"/>
    </location>
</feature>
<keyword evidence="2" id="KW-0472">Membrane</keyword>
<dbReference type="Gene3D" id="3.30.70.1070">
    <property type="entry name" value="Sporulation related repeat"/>
    <property type="match status" value="1"/>
</dbReference>
<dbReference type="GO" id="GO:0042834">
    <property type="term" value="F:peptidoglycan binding"/>
    <property type="evidence" value="ECO:0007669"/>
    <property type="project" value="InterPro"/>
</dbReference>
<feature type="transmembrane region" description="Helical" evidence="2">
    <location>
        <begin position="62"/>
        <end position="81"/>
    </location>
</feature>
<evidence type="ECO:0000313" key="5">
    <source>
        <dbReference type="Proteomes" id="UP000001362"/>
    </source>
</evidence>
<feature type="compositionally biased region" description="Low complexity" evidence="1">
    <location>
        <begin position="100"/>
        <end position="113"/>
    </location>
</feature>
<dbReference type="SUPFAM" id="SSF110997">
    <property type="entry name" value="Sporulation related repeat"/>
    <property type="match status" value="1"/>
</dbReference>
<feature type="domain" description="SPOR" evidence="3">
    <location>
        <begin position="200"/>
        <end position="279"/>
    </location>
</feature>
<evidence type="ECO:0000313" key="4">
    <source>
        <dbReference type="EMBL" id="ACK80573.1"/>
    </source>
</evidence>
<evidence type="ECO:0000256" key="1">
    <source>
        <dbReference type="SAM" id="MobiDB-lite"/>
    </source>
</evidence>
<dbReference type="Pfam" id="PF05036">
    <property type="entry name" value="SPOR"/>
    <property type="match status" value="1"/>
</dbReference>
<dbReference type="EMBL" id="CP001219">
    <property type="protein sequence ID" value="ACK80573.1"/>
    <property type="molecule type" value="Genomic_DNA"/>
</dbReference>
<dbReference type="PROSITE" id="PS51724">
    <property type="entry name" value="SPOR"/>
    <property type="match status" value="1"/>
</dbReference>
<sequence length="296" mass="30955">MPMGYDCLASARRNRCKRTMRDYKNQTSRPQVQEPRPPVPPRQRVTPEDDAEETPSPRARHWPWVLLLLVIALSAGVWWWIAQIPIATGRPGLSRSGTEASTAATSRNNAAATGQKPPDSPATTRPSAPVPISAAALSSRGGPLTVATSAAASATSTAATRSGVDFNFYQILPAMHVDIPADILGSGPGIPSAATASSTSVVHQPVTIQVGAFTNRAAAVVLRDRLALLGVSTQMEKAEAGDNSTLYRLRTNTFDSLAAAQPTLAKIRGMGITPLLLGSGIIGSGVNVPLSQSPAP</sequence>
<dbReference type="PaxDb" id="243159-AFE_0168"/>
<dbReference type="HOGENOM" id="CLU_1025373_0_0_6"/>
<dbReference type="AlphaFoldDB" id="B7J3R5"/>
<gene>
    <name evidence="4" type="ordered locus">AFE_0168</name>
</gene>
<evidence type="ECO:0000259" key="3">
    <source>
        <dbReference type="PROSITE" id="PS51724"/>
    </source>
</evidence>
<dbReference type="KEGG" id="afr:AFE_0168"/>
<keyword evidence="2" id="KW-1133">Transmembrane helix</keyword>
<proteinExistence type="predicted"/>
<dbReference type="eggNOG" id="COG3087">
    <property type="taxonomic scope" value="Bacteria"/>
</dbReference>
<keyword evidence="5" id="KW-1185">Reference proteome</keyword>
<protein>
    <recommendedName>
        <fullName evidence="3">SPOR domain-containing protein</fullName>
    </recommendedName>
</protein>
<feature type="region of interest" description="Disordered" evidence="1">
    <location>
        <begin position="17"/>
        <end position="57"/>
    </location>
</feature>
<keyword evidence="2" id="KW-0812">Transmembrane</keyword>
<dbReference type="STRING" id="243159.AFE_0168"/>